<dbReference type="AlphaFoldDB" id="A0A0D2WI12"/>
<name>A0A0D2WI12_CAPO3</name>
<sequence>MGDDGTNVENRGGWPISDVYNWVAVMPGNAMPSPFRRRALTASDACDPFVTRDSKPMSLADCIAARRAGLGTPVLGGRAGSELNCCLVGGGGGCCDCCRRSDVLCWWGGGGCCFRCCWRAVPTLLRCSDSPNSAESSCSFIIARLPGCVMNGTCAPFVATGSMLSSTVVASAVGY</sequence>
<dbReference type="InParanoid" id="A0A0D2WI12"/>
<keyword evidence="2" id="KW-1185">Reference proteome</keyword>
<protein>
    <submittedName>
        <fullName evidence="1">Uncharacterized protein</fullName>
    </submittedName>
</protein>
<organism evidence="1 2">
    <name type="scientific">Capsaspora owczarzaki (strain ATCC 30864)</name>
    <dbReference type="NCBI Taxonomy" id="595528"/>
    <lineage>
        <taxon>Eukaryota</taxon>
        <taxon>Filasterea</taxon>
        <taxon>Capsaspora</taxon>
    </lineage>
</organism>
<proteinExistence type="predicted"/>
<accession>A0A0D2WI12</accession>
<evidence type="ECO:0000313" key="1">
    <source>
        <dbReference type="EMBL" id="KJE89400.1"/>
    </source>
</evidence>
<dbReference type="Proteomes" id="UP000008743">
    <property type="component" value="Unassembled WGS sequence"/>
</dbReference>
<dbReference type="EMBL" id="KE346360">
    <property type="protein sequence ID" value="KJE89400.1"/>
    <property type="molecule type" value="Genomic_DNA"/>
</dbReference>
<reference evidence="2" key="1">
    <citation type="submission" date="2011-02" db="EMBL/GenBank/DDBJ databases">
        <title>The Genome Sequence of Capsaspora owczarzaki ATCC 30864.</title>
        <authorList>
            <person name="Russ C."/>
            <person name="Cuomo C."/>
            <person name="Burger G."/>
            <person name="Gray M.W."/>
            <person name="Holland P.W.H."/>
            <person name="King N."/>
            <person name="Lang F.B.F."/>
            <person name="Roger A.J."/>
            <person name="Ruiz-Trillo I."/>
            <person name="Young S.K."/>
            <person name="Zeng Q."/>
            <person name="Gargeya S."/>
            <person name="Alvarado L."/>
            <person name="Berlin A."/>
            <person name="Chapman S.B."/>
            <person name="Chen Z."/>
            <person name="Freedman E."/>
            <person name="Gellesch M."/>
            <person name="Goldberg J."/>
            <person name="Griggs A."/>
            <person name="Gujja S."/>
            <person name="Heilman E."/>
            <person name="Heiman D."/>
            <person name="Howarth C."/>
            <person name="Mehta T."/>
            <person name="Neiman D."/>
            <person name="Pearson M."/>
            <person name="Roberts A."/>
            <person name="Saif S."/>
            <person name="Shea T."/>
            <person name="Shenoy N."/>
            <person name="Sisk P."/>
            <person name="Stolte C."/>
            <person name="Sykes S."/>
            <person name="White J."/>
            <person name="Yandava C."/>
            <person name="Haas B."/>
            <person name="Nusbaum C."/>
            <person name="Birren B."/>
        </authorList>
    </citation>
    <scope>NUCLEOTIDE SEQUENCE</scope>
    <source>
        <strain evidence="2">ATCC 30864</strain>
    </source>
</reference>
<gene>
    <name evidence="1" type="ORF">CAOG_009351</name>
</gene>
<evidence type="ECO:0000313" key="2">
    <source>
        <dbReference type="Proteomes" id="UP000008743"/>
    </source>
</evidence>